<evidence type="ECO:0000313" key="1">
    <source>
        <dbReference type="EMBL" id="SCA56602.1"/>
    </source>
</evidence>
<dbReference type="EMBL" id="FLYE01000018">
    <property type="protein sequence ID" value="SCA56602.1"/>
    <property type="molecule type" value="Genomic_DNA"/>
</dbReference>
<name>A0A1C3RHB2_9PROT</name>
<proteinExistence type="predicted"/>
<dbReference type="Proteomes" id="UP000231658">
    <property type="component" value="Unassembled WGS sequence"/>
</dbReference>
<dbReference type="Pfam" id="PF09650">
    <property type="entry name" value="PHA_gran_rgn"/>
    <property type="match status" value="1"/>
</dbReference>
<gene>
    <name evidence="1" type="ORF">MTBPR1_250005</name>
</gene>
<organism evidence="1 2">
    <name type="scientific">Candidatus Terasakiella magnetica</name>
    <dbReference type="NCBI Taxonomy" id="1867952"/>
    <lineage>
        <taxon>Bacteria</taxon>
        <taxon>Pseudomonadati</taxon>
        <taxon>Pseudomonadota</taxon>
        <taxon>Alphaproteobacteria</taxon>
        <taxon>Rhodospirillales</taxon>
        <taxon>Terasakiellaceae</taxon>
        <taxon>Terasakiella</taxon>
    </lineage>
</organism>
<reference evidence="1 2" key="1">
    <citation type="submission" date="2016-07" db="EMBL/GenBank/DDBJ databases">
        <authorList>
            <person name="Lefevre C.T."/>
        </authorList>
    </citation>
    <scope>NUCLEOTIDE SEQUENCE [LARGE SCALE GENOMIC DNA]</scope>
    <source>
        <strain evidence="1">PR1</strain>
    </source>
</reference>
<dbReference type="AlphaFoldDB" id="A0A1C3RHB2"/>
<dbReference type="STRING" id="1867952.MTBPR1_250005"/>
<sequence length="99" mass="11188">MSKIDLEVKHTLEQEEAASRLENFLKSQSENNKQLSHAVFEREGRLFRFTAKVKGFKIKGAVAALEHSVKAQVVLPLAARPFKRSAEEILREELQKAVG</sequence>
<accession>A0A1C3RHB2</accession>
<dbReference type="RefSeq" id="WP_069188700.1">
    <property type="nucleotide sequence ID" value="NZ_FLYE01000018.1"/>
</dbReference>
<keyword evidence="2" id="KW-1185">Reference proteome</keyword>
<dbReference type="OrthoDB" id="8480056at2"/>
<evidence type="ECO:0000313" key="2">
    <source>
        <dbReference type="Proteomes" id="UP000231658"/>
    </source>
</evidence>
<protein>
    <submittedName>
        <fullName evidence="1">Uncharacterized protein</fullName>
    </submittedName>
</protein>
<dbReference type="InterPro" id="IPR013433">
    <property type="entry name" value="PHA_gran_rgn"/>
</dbReference>